<accession>A0A9W6YZ84</accession>
<protein>
    <submittedName>
        <fullName evidence="2">Unnamed protein product</fullName>
    </submittedName>
</protein>
<organism evidence="2 3">
    <name type="scientific">Ambrosiozyma monospora</name>
    <name type="common">Yeast</name>
    <name type="synonym">Endomycopsis monosporus</name>
    <dbReference type="NCBI Taxonomy" id="43982"/>
    <lineage>
        <taxon>Eukaryota</taxon>
        <taxon>Fungi</taxon>
        <taxon>Dikarya</taxon>
        <taxon>Ascomycota</taxon>
        <taxon>Saccharomycotina</taxon>
        <taxon>Pichiomycetes</taxon>
        <taxon>Pichiales</taxon>
        <taxon>Pichiaceae</taxon>
        <taxon>Ambrosiozyma</taxon>
    </lineage>
</organism>
<dbReference type="EMBL" id="BSXU01002920">
    <property type="protein sequence ID" value="GMG39446.1"/>
    <property type="molecule type" value="Genomic_DNA"/>
</dbReference>
<dbReference type="AlphaFoldDB" id="A0A9W6YZ84"/>
<feature type="region of interest" description="Disordered" evidence="1">
    <location>
        <begin position="1"/>
        <end position="28"/>
    </location>
</feature>
<evidence type="ECO:0000313" key="3">
    <source>
        <dbReference type="Proteomes" id="UP001165063"/>
    </source>
</evidence>
<sequence length="196" mass="23126">MPQHKFTHTPKQIPVLSKPTVPSQSKKKHPVSLFLDINPEREIQKVYDLRKEEKIEKNSFFKTLTTPPSKLPHIIHFSNVYIQLTPFRDTSMSRPFTKIIIYDESLQHAGFKATLFEQHMVTKPPANYKFSMVPVEDKSQYSIYPAKANKILKRIRWSITVKHEKAKRGNTFYNTVTQMIPHSYILYKEMTHMHEK</sequence>
<gene>
    <name evidence="2" type="ORF">Amon01_000535700</name>
</gene>
<evidence type="ECO:0000256" key="1">
    <source>
        <dbReference type="SAM" id="MobiDB-lite"/>
    </source>
</evidence>
<keyword evidence="3" id="KW-1185">Reference proteome</keyword>
<comment type="caution">
    <text evidence="2">The sequence shown here is derived from an EMBL/GenBank/DDBJ whole genome shotgun (WGS) entry which is preliminary data.</text>
</comment>
<name>A0A9W6YZ84_AMBMO</name>
<proteinExistence type="predicted"/>
<reference evidence="2" key="1">
    <citation type="submission" date="2023-04" db="EMBL/GenBank/DDBJ databases">
        <title>Ambrosiozyma monospora NBRC 1965.</title>
        <authorList>
            <person name="Ichikawa N."/>
            <person name="Sato H."/>
            <person name="Tonouchi N."/>
        </authorList>
    </citation>
    <scope>NUCLEOTIDE SEQUENCE</scope>
    <source>
        <strain evidence="2">NBRC 1965</strain>
    </source>
</reference>
<dbReference type="Proteomes" id="UP001165063">
    <property type="component" value="Unassembled WGS sequence"/>
</dbReference>
<evidence type="ECO:0000313" key="2">
    <source>
        <dbReference type="EMBL" id="GMG39446.1"/>
    </source>
</evidence>